<dbReference type="InterPro" id="IPR052156">
    <property type="entry name" value="BCAA_Transport_ATP-bd_LivF"/>
</dbReference>
<dbReference type="GO" id="GO:0015807">
    <property type="term" value="P:L-amino acid transport"/>
    <property type="evidence" value="ECO:0007669"/>
    <property type="project" value="TreeGrafter"/>
</dbReference>
<dbReference type="Proteomes" id="UP000536262">
    <property type="component" value="Unassembled WGS sequence"/>
</dbReference>
<dbReference type="AlphaFoldDB" id="A0A7X0FB60"/>
<evidence type="ECO:0000256" key="4">
    <source>
        <dbReference type="ARBA" id="ARBA00022840"/>
    </source>
</evidence>
<keyword evidence="3" id="KW-0547">Nucleotide-binding</keyword>
<protein>
    <submittedName>
        <fullName evidence="7">Branched-chain amino acid transport system ATP-binding protein</fullName>
    </submittedName>
</protein>
<sequence length="264" mass="28488">MSFVEERPSATKAAGDPPGLFVSELRVAYQRDIEILRGVELNAAGGQITVVIGPNGAGKSTCLKAIGGLAPITGGTIRLANQPVTGWAPRRLLGLGMAFVPQEGTLFRDMTVRENLVMGGWLRRREKDWLAARVGEIASTFQMSSEFLARRAGDLSGGQQKLLEIARGIMLSPSVLLLDEPTAGLSPKMMDQVYERIRKLSTEDRLTVVLVDQNVRQALAIADMVYVLAMGRNNASGPAKEIESRLEEIIAGWMKDGASGVARV</sequence>
<reference evidence="7 8" key="1">
    <citation type="submission" date="2020-08" db="EMBL/GenBank/DDBJ databases">
        <title>Genomic Encyclopedia of Type Strains, Phase IV (KMG-IV): sequencing the most valuable type-strain genomes for metagenomic binning, comparative biology and taxonomic classification.</title>
        <authorList>
            <person name="Goeker M."/>
        </authorList>
    </citation>
    <scope>NUCLEOTIDE SEQUENCE [LARGE SCALE GENOMIC DNA]</scope>
    <source>
        <strain evidence="7 8">DSM 7051</strain>
    </source>
</reference>
<dbReference type="GO" id="GO:0005524">
    <property type="term" value="F:ATP binding"/>
    <property type="evidence" value="ECO:0007669"/>
    <property type="project" value="UniProtKB-KW"/>
</dbReference>
<organism evidence="7 8">
    <name type="scientific">Aminobacter aganoensis</name>
    <dbReference type="NCBI Taxonomy" id="83264"/>
    <lineage>
        <taxon>Bacteria</taxon>
        <taxon>Pseudomonadati</taxon>
        <taxon>Pseudomonadota</taxon>
        <taxon>Alphaproteobacteria</taxon>
        <taxon>Hyphomicrobiales</taxon>
        <taxon>Phyllobacteriaceae</taxon>
        <taxon>Aminobacter</taxon>
    </lineage>
</organism>
<dbReference type="Pfam" id="PF00005">
    <property type="entry name" value="ABC_tran"/>
    <property type="match status" value="1"/>
</dbReference>
<dbReference type="InterPro" id="IPR017871">
    <property type="entry name" value="ABC_transporter-like_CS"/>
</dbReference>
<gene>
    <name evidence="7" type="ORF">GGR00_004296</name>
</gene>
<evidence type="ECO:0000259" key="6">
    <source>
        <dbReference type="PROSITE" id="PS50893"/>
    </source>
</evidence>
<evidence type="ECO:0000313" key="8">
    <source>
        <dbReference type="Proteomes" id="UP000536262"/>
    </source>
</evidence>
<feature type="domain" description="ABC transporter" evidence="6">
    <location>
        <begin position="20"/>
        <end position="255"/>
    </location>
</feature>
<dbReference type="Gene3D" id="3.40.50.300">
    <property type="entry name" value="P-loop containing nucleotide triphosphate hydrolases"/>
    <property type="match status" value="1"/>
</dbReference>
<evidence type="ECO:0000313" key="7">
    <source>
        <dbReference type="EMBL" id="MBB6356484.1"/>
    </source>
</evidence>
<dbReference type="InterPro" id="IPR003439">
    <property type="entry name" value="ABC_transporter-like_ATP-bd"/>
</dbReference>
<dbReference type="PANTHER" id="PTHR43820">
    <property type="entry name" value="HIGH-AFFINITY BRANCHED-CHAIN AMINO ACID TRANSPORT ATP-BINDING PROTEIN LIVF"/>
    <property type="match status" value="1"/>
</dbReference>
<evidence type="ECO:0000256" key="1">
    <source>
        <dbReference type="ARBA" id="ARBA00005417"/>
    </source>
</evidence>
<dbReference type="SUPFAM" id="SSF52540">
    <property type="entry name" value="P-loop containing nucleoside triphosphate hydrolases"/>
    <property type="match status" value="1"/>
</dbReference>
<dbReference type="PROSITE" id="PS00211">
    <property type="entry name" value="ABC_TRANSPORTER_1"/>
    <property type="match status" value="1"/>
</dbReference>
<evidence type="ECO:0000256" key="2">
    <source>
        <dbReference type="ARBA" id="ARBA00022448"/>
    </source>
</evidence>
<comment type="caution">
    <text evidence="7">The sequence shown here is derived from an EMBL/GenBank/DDBJ whole genome shotgun (WGS) entry which is preliminary data.</text>
</comment>
<dbReference type="SMART" id="SM00382">
    <property type="entry name" value="AAA"/>
    <property type="match status" value="1"/>
</dbReference>
<keyword evidence="2" id="KW-0813">Transport</keyword>
<dbReference type="InterPro" id="IPR003593">
    <property type="entry name" value="AAA+_ATPase"/>
</dbReference>
<dbReference type="GO" id="GO:0016887">
    <property type="term" value="F:ATP hydrolysis activity"/>
    <property type="evidence" value="ECO:0007669"/>
    <property type="project" value="InterPro"/>
</dbReference>
<evidence type="ECO:0000256" key="3">
    <source>
        <dbReference type="ARBA" id="ARBA00022741"/>
    </source>
</evidence>
<comment type="similarity">
    <text evidence="1">Belongs to the ABC transporter superfamily.</text>
</comment>
<keyword evidence="5" id="KW-0029">Amino-acid transport</keyword>
<evidence type="ECO:0000256" key="5">
    <source>
        <dbReference type="ARBA" id="ARBA00022970"/>
    </source>
</evidence>
<dbReference type="PROSITE" id="PS50893">
    <property type="entry name" value="ABC_TRANSPORTER_2"/>
    <property type="match status" value="1"/>
</dbReference>
<proteinExistence type="inferred from homology"/>
<accession>A0A7X0FB60</accession>
<dbReference type="PANTHER" id="PTHR43820:SF4">
    <property type="entry name" value="HIGH-AFFINITY BRANCHED-CHAIN AMINO ACID TRANSPORT ATP-BINDING PROTEIN LIVF"/>
    <property type="match status" value="1"/>
</dbReference>
<keyword evidence="8" id="KW-1185">Reference proteome</keyword>
<dbReference type="RefSeq" id="WP_184700904.1">
    <property type="nucleotide sequence ID" value="NZ_BAABEG010000002.1"/>
</dbReference>
<dbReference type="EMBL" id="JACHOU010000014">
    <property type="protein sequence ID" value="MBB6356484.1"/>
    <property type="molecule type" value="Genomic_DNA"/>
</dbReference>
<keyword evidence="4 7" id="KW-0067">ATP-binding</keyword>
<dbReference type="GO" id="GO:0015658">
    <property type="term" value="F:branched-chain amino acid transmembrane transporter activity"/>
    <property type="evidence" value="ECO:0007669"/>
    <property type="project" value="TreeGrafter"/>
</dbReference>
<name>A0A7X0FB60_9HYPH</name>
<dbReference type="InterPro" id="IPR027417">
    <property type="entry name" value="P-loop_NTPase"/>
</dbReference>